<evidence type="ECO:0000313" key="1">
    <source>
        <dbReference type="EMBL" id="AMM44838.1"/>
    </source>
</evidence>
<reference evidence="1 2" key="1">
    <citation type="submission" date="2015-08" db="EMBL/GenBank/DDBJ databases">
        <authorList>
            <person name="Babu N.S."/>
            <person name="Beckwith C.J."/>
            <person name="Beseler K.G."/>
            <person name="Brison A."/>
            <person name="Carone J.V."/>
            <person name="Caskin T.P."/>
            <person name="Diamond M."/>
            <person name="Durham M.E."/>
            <person name="Foxe J.M."/>
            <person name="Go M."/>
            <person name="Henderson B.A."/>
            <person name="Jones I.B."/>
            <person name="McGettigan J.A."/>
            <person name="Micheletti S.J."/>
            <person name="Nasrallah M.E."/>
            <person name="Ortiz D."/>
            <person name="Piller C.R."/>
            <person name="Privatt S.R."/>
            <person name="Schneider S.L."/>
            <person name="Sharp S."/>
            <person name="Smith T.C."/>
            <person name="Stanton J.D."/>
            <person name="Ullery H.E."/>
            <person name="Wilson R.J."/>
            <person name="Serrano M.G."/>
            <person name="Buck G."/>
            <person name="Lee V."/>
            <person name="Wang Y."/>
            <person name="Carvalho R."/>
            <person name="Voegtly L."/>
            <person name="Shi R."/>
            <person name="Duckworth R."/>
            <person name="Johnson A."/>
            <person name="Loviza R."/>
            <person name="Walstead R."/>
            <person name="Shah Z."/>
            <person name="Kiflezghi M."/>
            <person name="Wade K."/>
            <person name="Ball S.L."/>
            <person name="Bradley K.W."/>
            <person name="Asai D.J."/>
            <person name="Bowman C.A."/>
            <person name="Russell D.A."/>
            <person name="Pope W.H."/>
            <person name="Jacobs-Sera D."/>
            <person name="Hendrix R.W."/>
            <person name="Hatfull G.F."/>
        </authorList>
    </citation>
    <scope>NUCLEOTIDE SEQUENCE [LARGE SCALE GENOMIC DNA]</scope>
</reference>
<gene>
    <name evidence="1" type="ORF">SP15_039</name>
</gene>
<protein>
    <submittedName>
        <fullName evidence="1">Uncharacterized protein</fullName>
    </submittedName>
</protein>
<name>A0A127AW26_9CAUD</name>
<evidence type="ECO:0000313" key="2">
    <source>
        <dbReference type="Proteomes" id="UP000203261"/>
    </source>
</evidence>
<proteinExistence type="predicted"/>
<dbReference type="KEGG" id="vg:29125207"/>
<dbReference type="RefSeq" id="YP_009302427.1">
    <property type="nucleotide sequence ID" value="NC_031245.1"/>
</dbReference>
<accession>A0A127AW26</accession>
<organism evidence="1 2">
    <name type="scientific">Bacillus phage SP-15</name>
    <dbReference type="NCBI Taxonomy" id="1792032"/>
    <lineage>
        <taxon>Viruses</taxon>
        <taxon>Duplodnaviria</taxon>
        <taxon>Heunggongvirae</taxon>
        <taxon>Uroviricota</taxon>
        <taxon>Caudoviricetes</taxon>
        <taxon>Thornevirus</taxon>
        <taxon>Thornevirus SP15</taxon>
    </lineage>
</organism>
<dbReference type="Proteomes" id="UP000203261">
    <property type="component" value="Segment"/>
</dbReference>
<keyword evidence="2" id="KW-1185">Reference proteome</keyword>
<dbReference type="GeneID" id="29125207"/>
<dbReference type="EMBL" id="KT624200">
    <property type="protein sequence ID" value="AMM44838.1"/>
    <property type="molecule type" value="Genomic_DNA"/>
</dbReference>
<sequence length="174" mass="19999">MGLFTPDNQEFDLLAGFFNEAAHLLGNPVKVKLSQLTGRDFYSDPEYEHSLPKEIDIIFEDNPRVKTLKDLHWYNEDAEVLPVIAYISSKDVNNFNLNPLEGTVVELPYKIGGKHQTSIFEIQEPKGFGPNQVYWVCKLVPYRAETSDKIVEEVKSDSKQDDNFDLIKFEDLDK</sequence>